<evidence type="ECO:0000256" key="1">
    <source>
        <dbReference type="SAM" id="Phobius"/>
    </source>
</evidence>
<evidence type="ECO:0000313" key="2">
    <source>
        <dbReference type="EMBL" id="GGG24713.1"/>
    </source>
</evidence>
<protein>
    <submittedName>
        <fullName evidence="2">Uncharacterized protein</fullName>
    </submittedName>
</protein>
<comment type="caution">
    <text evidence="2">The sequence shown here is derived from an EMBL/GenBank/DDBJ whole genome shotgun (WGS) entry which is preliminary data.</text>
</comment>
<dbReference type="EMBL" id="BMGR01000021">
    <property type="protein sequence ID" value="GGG24713.1"/>
    <property type="molecule type" value="Genomic_DNA"/>
</dbReference>
<keyword evidence="3" id="KW-1185">Reference proteome</keyword>
<organism evidence="2 3">
    <name type="scientific">Paenibacillus abyssi</name>
    <dbReference type="NCBI Taxonomy" id="1340531"/>
    <lineage>
        <taxon>Bacteria</taxon>
        <taxon>Bacillati</taxon>
        <taxon>Bacillota</taxon>
        <taxon>Bacilli</taxon>
        <taxon>Bacillales</taxon>
        <taxon>Paenibacillaceae</taxon>
        <taxon>Paenibacillus</taxon>
    </lineage>
</organism>
<feature type="transmembrane region" description="Helical" evidence="1">
    <location>
        <begin position="27"/>
        <end position="45"/>
    </location>
</feature>
<dbReference type="Proteomes" id="UP000644756">
    <property type="component" value="Unassembled WGS sequence"/>
</dbReference>
<keyword evidence="1" id="KW-1133">Transmembrane helix</keyword>
<reference evidence="2" key="1">
    <citation type="journal article" date="2014" name="Int. J. Syst. Evol. Microbiol.">
        <title>Complete genome sequence of Corynebacterium casei LMG S-19264T (=DSM 44701T), isolated from a smear-ripened cheese.</title>
        <authorList>
            <consortium name="US DOE Joint Genome Institute (JGI-PGF)"/>
            <person name="Walter F."/>
            <person name="Albersmeier A."/>
            <person name="Kalinowski J."/>
            <person name="Ruckert C."/>
        </authorList>
    </citation>
    <scope>NUCLEOTIDE SEQUENCE</scope>
    <source>
        <strain evidence="2">CGMCC 1.12987</strain>
    </source>
</reference>
<proteinExistence type="predicted"/>
<reference evidence="2" key="2">
    <citation type="submission" date="2020-09" db="EMBL/GenBank/DDBJ databases">
        <authorList>
            <person name="Sun Q."/>
            <person name="Zhou Y."/>
        </authorList>
    </citation>
    <scope>NUCLEOTIDE SEQUENCE</scope>
    <source>
        <strain evidence="2">CGMCC 1.12987</strain>
    </source>
</reference>
<name>A0A917G6T4_9BACL</name>
<dbReference type="RefSeq" id="WP_188533482.1">
    <property type="nucleotide sequence ID" value="NZ_BMGR01000021.1"/>
</dbReference>
<evidence type="ECO:0000313" key="3">
    <source>
        <dbReference type="Proteomes" id="UP000644756"/>
    </source>
</evidence>
<sequence length="51" mass="5772">MANDNKRPGITTIISRETMFTDKKRRLSVLLTVLGLIIKAMFFRHPAALKG</sequence>
<accession>A0A917G6T4</accession>
<gene>
    <name evidence="2" type="ORF">GCM10010916_46520</name>
</gene>
<keyword evidence="1" id="KW-0472">Membrane</keyword>
<dbReference type="AlphaFoldDB" id="A0A917G6T4"/>
<keyword evidence="1" id="KW-0812">Transmembrane</keyword>